<sequence length="232" mass="25236">MYCTTQCFFDPITEDLDLVAISKCTIRLAEAAPYLSRGERKIVTKTTHAAIDEAEVMSMPIIVGASSESILGATQLCQDAEEAGGDAVLILTAIALHFTRVADASPLLIIIYNYLGPVSGFDLDSDILIRLSRVAAATKPPSKTDPGIEHIPSLAVDTDGAILFNMHRQGGEEDKVRPLQTPVPQSDWAMTKRAYHGYGGIPRQPIQELDKGAANQFLEEMEEVMKYDASLK</sequence>
<dbReference type="SMART" id="SM01130">
    <property type="entry name" value="DHDPS"/>
    <property type="match status" value="1"/>
</dbReference>
<name>A0A6A6EJ46_9PEZI</name>
<dbReference type="Proteomes" id="UP000800200">
    <property type="component" value="Unassembled WGS sequence"/>
</dbReference>
<organism evidence="1 2">
    <name type="scientific">Zopfia rhizophila CBS 207.26</name>
    <dbReference type="NCBI Taxonomy" id="1314779"/>
    <lineage>
        <taxon>Eukaryota</taxon>
        <taxon>Fungi</taxon>
        <taxon>Dikarya</taxon>
        <taxon>Ascomycota</taxon>
        <taxon>Pezizomycotina</taxon>
        <taxon>Dothideomycetes</taxon>
        <taxon>Dothideomycetes incertae sedis</taxon>
        <taxon>Zopfiaceae</taxon>
        <taxon>Zopfia</taxon>
    </lineage>
</organism>
<proteinExistence type="predicted"/>
<evidence type="ECO:0000313" key="2">
    <source>
        <dbReference type="Proteomes" id="UP000800200"/>
    </source>
</evidence>
<dbReference type="PANTHER" id="PTHR12128">
    <property type="entry name" value="DIHYDRODIPICOLINATE SYNTHASE"/>
    <property type="match status" value="1"/>
</dbReference>
<evidence type="ECO:0000313" key="1">
    <source>
        <dbReference type="EMBL" id="KAF2190170.1"/>
    </source>
</evidence>
<reference evidence="1" key="1">
    <citation type="journal article" date="2020" name="Stud. Mycol.">
        <title>101 Dothideomycetes genomes: a test case for predicting lifestyles and emergence of pathogens.</title>
        <authorList>
            <person name="Haridas S."/>
            <person name="Albert R."/>
            <person name="Binder M."/>
            <person name="Bloem J."/>
            <person name="Labutti K."/>
            <person name="Salamov A."/>
            <person name="Andreopoulos B."/>
            <person name="Baker S."/>
            <person name="Barry K."/>
            <person name="Bills G."/>
            <person name="Bluhm B."/>
            <person name="Cannon C."/>
            <person name="Castanera R."/>
            <person name="Culley D."/>
            <person name="Daum C."/>
            <person name="Ezra D."/>
            <person name="Gonzalez J."/>
            <person name="Henrissat B."/>
            <person name="Kuo A."/>
            <person name="Liang C."/>
            <person name="Lipzen A."/>
            <person name="Lutzoni F."/>
            <person name="Magnuson J."/>
            <person name="Mondo S."/>
            <person name="Nolan M."/>
            <person name="Ohm R."/>
            <person name="Pangilinan J."/>
            <person name="Park H.-J."/>
            <person name="Ramirez L."/>
            <person name="Alfaro M."/>
            <person name="Sun H."/>
            <person name="Tritt A."/>
            <person name="Yoshinaga Y."/>
            <person name="Zwiers L.-H."/>
            <person name="Turgeon B."/>
            <person name="Goodwin S."/>
            <person name="Spatafora J."/>
            <person name="Crous P."/>
            <person name="Grigoriev I."/>
        </authorList>
    </citation>
    <scope>NUCLEOTIDE SEQUENCE</scope>
    <source>
        <strain evidence="1">CBS 207.26</strain>
    </source>
</reference>
<dbReference type="CDD" id="cd00408">
    <property type="entry name" value="DHDPS-like"/>
    <property type="match status" value="1"/>
</dbReference>
<keyword evidence="2" id="KW-1185">Reference proteome</keyword>
<evidence type="ECO:0008006" key="3">
    <source>
        <dbReference type="Google" id="ProtNLM"/>
    </source>
</evidence>
<dbReference type="OrthoDB" id="191315at2759"/>
<accession>A0A6A6EJ46</accession>
<protein>
    <recommendedName>
        <fullName evidence="3">Aldolase</fullName>
    </recommendedName>
</protein>
<dbReference type="Gene3D" id="3.20.20.70">
    <property type="entry name" value="Aldolase class I"/>
    <property type="match status" value="1"/>
</dbReference>
<dbReference type="InterPro" id="IPR002220">
    <property type="entry name" value="DapA-like"/>
</dbReference>
<dbReference type="EMBL" id="ML994619">
    <property type="protein sequence ID" value="KAF2190170.1"/>
    <property type="molecule type" value="Genomic_DNA"/>
</dbReference>
<dbReference type="AlphaFoldDB" id="A0A6A6EJ46"/>
<dbReference type="PANTHER" id="PTHR12128:SF24">
    <property type="entry name" value="DIHYDRODIPICOLINATE SYNTHETASE FAMILY PROTEIN (AFU_ORTHOLOGUE AFUA_3G11920)"/>
    <property type="match status" value="1"/>
</dbReference>
<dbReference type="GO" id="GO:0008840">
    <property type="term" value="F:4-hydroxy-tetrahydrodipicolinate synthase activity"/>
    <property type="evidence" value="ECO:0007669"/>
    <property type="project" value="TreeGrafter"/>
</dbReference>
<gene>
    <name evidence="1" type="ORF">K469DRAFT_723032</name>
</gene>
<dbReference type="SUPFAM" id="SSF51569">
    <property type="entry name" value="Aldolase"/>
    <property type="match status" value="1"/>
</dbReference>
<dbReference type="InterPro" id="IPR013785">
    <property type="entry name" value="Aldolase_TIM"/>
</dbReference>